<dbReference type="Pfam" id="PF12222">
    <property type="entry name" value="PNGaseA"/>
    <property type="match status" value="1"/>
</dbReference>
<proteinExistence type="predicted"/>
<evidence type="ECO:0000256" key="1">
    <source>
        <dbReference type="SAM" id="SignalP"/>
    </source>
</evidence>
<dbReference type="PANTHER" id="PTHR31104">
    <property type="entry name" value="PEPTIDE-N4-(N-ACETYL-BETA-GLUCOSAMINYL)ASPARAGINE AMIDASE A PROTEIN"/>
    <property type="match status" value="1"/>
</dbReference>
<keyword evidence="1" id="KW-0732">Signal</keyword>
<accession>A0A852VL38</accession>
<organism evidence="3 4">
    <name type="scientific">Tunturiibacter lichenicola</name>
    <dbReference type="NCBI Taxonomy" id="2051959"/>
    <lineage>
        <taxon>Bacteria</taxon>
        <taxon>Pseudomonadati</taxon>
        <taxon>Acidobacteriota</taxon>
        <taxon>Terriglobia</taxon>
        <taxon>Terriglobales</taxon>
        <taxon>Acidobacteriaceae</taxon>
        <taxon>Tunturiibacter</taxon>
    </lineage>
</organism>
<name>A0A852VL38_9BACT</name>
<dbReference type="AlphaFoldDB" id="A0A852VL38"/>
<protein>
    <recommendedName>
        <fullName evidence="2">Peptide N-acetyl-beta-D-glucosaminyl asparaginase amidase A N-terminal domain-containing protein</fullName>
    </recommendedName>
</protein>
<evidence type="ECO:0000259" key="2">
    <source>
        <dbReference type="Pfam" id="PF12222"/>
    </source>
</evidence>
<feature type="domain" description="Peptide N-acetyl-beta-D-glucosaminyl asparaginase amidase A N-terminal" evidence="2">
    <location>
        <begin position="66"/>
        <end position="364"/>
    </location>
</feature>
<comment type="caution">
    <text evidence="3">The sequence shown here is derived from an EMBL/GenBank/DDBJ whole genome shotgun (WGS) entry which is preliminary data.</text>
</comment>
<evidence type="ECO:0000313" key="4">
    <source>
        <dbReference type="Proteomes" id="UP000564385"/>
    </source>
</evidence>
<evidence type="ECO:0000313" key="3">
    <source>
        <dbReference type="EMBL" id="NYF91881.1"/>
    </source>
</evidence>
<feature type="signal peptide" evidence="1">
    <location>
        <begin position="1"/>
        <end position="33"/>
    </location>
</feature>
<dbReference type="InterPro" id="IPR021102">
    <property type="entry name" value="PNGase_A"/>
</dbReference>
<dbReference type="InterPro" id="IPR056948">
    <property type="entry name" value="PNGaseA_N"/>
</dbReference>
<dbReference type="EMBL" id="JACCCU010000003">
    <property type="protein sequence ID" value="NYF91881.1"/>
    <property type="molecule type" value="Genomic_DNA"/>
</dbReference>
<gene>
    <name evidence="3" type="ORF">HDF08_004000</name>
</gene>
<reference evidence="3 4" key="1">
    <citation type="submission" date="2020-07" db="EMBL/GenBank/DDBJ databases">
        <title>Genomic Encyclopedia of Type Strains, Phase IV (KMG-V): Genome sequencing to study the core and pangenomes of soil and plant-associated prokaryotes.</title>
        <authorList>
            <person name="Whitman W."/>
        </authorList>
    </citation>
    <scope>NUCLEOTIDE SEQUENCE [LARGE SCALE GENOMIC DNA]</scope>
    <source>
        <strain evidence="3 4">M8UP22</strain>
    </source>
</reference>
<feature type="chain" id="PRO_5032987753" description="Peptide N-acetyl-beta-D-glucosaminyl asparaginase amidase A N-terminal domain-containing protein" evidence="1">
    <location>
        <begin position="34"/>
        <end position="579"/>
    </location>
</feature>
<dbReference type="Proteomes" id="UP000564385">
    <property type="component" value="Unassembled WGS sequence"/>
</dbReference>
<sequence length="579" mass="61774">MHKAFSPSRVGGVLPSVSKLLLLASLAIVTASAQVVPVPPTPQVGSSNPVTAEPLVSRPHTKPCVVSLLSNAAFENFNGTPLTYAPPAACPGPWAKVVLTADFTVTAGRQFDRSAWFYLGDTNIFYGTTAEPRAALSPSWHIERDLTDLTALFKSPQTGLASIGNVVNSTYTGIIYASAELEFYPASWQAPAPVTPDVIVPVSSGNGPVTLNTTTDQATATLNLPRNVEKVYLDVISQSQIGDEFWYLCVPTPVAGELETCGNTAFRETEISIDGKAAGVAPVYPWIYTGGLDPYLWEPITGVQTLNFKPYRVDLTPFAGLLADGTQHTVAVSVYNANGYFLSTANVLVYTDHGSKEVSGGVLSNTLTAAPNPEVVQNLSTDASGTTTGTVNVGSNRTFSITGYVNTSHGRVETTVAQKVNFLSAQTFDVNVANGPEIQNLVQTSTVDSETTTRDGFLVEKTSKHISFPLTLDYTFLNNPNGTFTQVVSSNQQDLHTEAKSLNGFQYFQSSAKEQVNSQDTLQFDAGFNVTAPGVGSSSASYRSNDSLGDCYSRSLTAADQKLTSVTDGKGCHDHDHWF</sequence>